<dbReference type="EMBL" id="DS028121">
    <property type="protein sequence ID" value="EEY66133.1"/>
    <property type="molecule type" value="Genomic_DNA"/>
</dbReference>
<dbReference type="AlphaFoldDB" id="D0MY85"/>
<dbReference type="InParanoid" id="D0MY85"/>
<dbReference type="RefSeq" id="XP_002906732.1">
    <property type="nucleotide sequence ID" value="XM_002906686.1"/>
</dbReference>
<reference evidence="2" key="1">
    <citation type="journal article" date="2009" name="Nature">
        <title>Genome sequence and analysis of the Irish potato famine pathogen Phytophthora infestans.</title>
        <authorList>
            <consortium name="The Broad Institute Genome Sequencing Platform"/>
            <person name="Haas B.J."/>
            <person name="Kamoun S."/>
            <person name="Zody M.C."/>
            <person name="Jiang R.H."/>
            <person name="Handsaker R.E."/>
            <person name="Cano L.M."/>
            <person name="Grabherr M."/>
            <person name="Kodira C.D."/>
            <person name="Raffaele S."/>
            <person name="Torto-Alalibo T."/>
            <person name="Bozkurt T.O."/>
            <person name="Ah-Fong A.M."/>
            <person name="Alvarado L."/>
            <person name="Anderson V.L."/>
            <person name="Armstrong M.R."/>
            <person name="Avrova A."/>
            <person name="Baxter L."/>
            <person name="Beynon J."/>
            <person name="Boevink P.C."/>
            <person name="Bollmann S.R."/>
            <person name="Bos J.I."/>
            <person name="Bulone V."/>
            <person name="Cai G."/>
            <person name="Cakir C."/>
            <person name="Carrington J.C."/>
            <person name="Chawner M."/>
            <person name="Conti L."/>
            <person name="Costanzo S."/>
            <person name="Ewan R."/>
            <person name="Fahlgren N."/>
            <person name="Fischbach M.A."/>
            <person name="Fugelstad J."/>
            <person name="Gilroy E.M."/>
            <person name="Gnerre S."/>
            <person name="Green P.J."/>
            <person name="Grenville-Briggs L.J."/>
            <person name="Griffith J."/>
            <person name="Grunwald N.J."/>
            <person name="Horn K."/>
            <person name="Horner N.R."/>
            <person name="Hu C.H."/>
            <person name="Huitema E."/>
            <person name="Jeong D.H."/>
            <person name="Jones A.M."/>
            <person name="Jones J.D."/>
            <person name="Jones R.W."/>
            <person name="Karlsson E.K."/>
            <person name="Kunjeti S.G."/>
            <person name="Lamour K."/>
            <person name="Liu Z."/>
            <person name="Ma L."/>
            <person name="Maclean D."/>
            <person name="Chibucos M.C."/>
            <person name="McDonald H."/>
            <person name="McWalters J."/>
            <person name="Meijer H.J."/>
            <person name="Morgan W."/>
            <person name="Morris P.F."/>
            <person name="Munro C.A."/>
            <person name="O'Neill K."/>
            <person name="Ospina-Giraldo M."/>
            <person name="Pinzon A."/>
            <person name="Pritchard L."/>
            <person name="Ramsahoye B."/>
            <person name="Ren Q."/>
            <person name="Restrepo S."/>
            <person name="Roy S."/>
            <person name="Sadanandom A."/>
            <person name="Savidor A."/>
            <person name="Schornack S."/>
            <person name="Schwartz D.C."/>
            <person name="Schumann U.D."/>
            <person name="Schwessinger B."/>
            <person name="Seyer L."/>
            <person name="Sharpe T."/>
            <person name="Silvar C."/>
            <person name="Song J."/>
            <person name="Studholme D.J."/>
            <person name="Sykes S."/>
            <person name="Thines M."/>
            <person name="van de Vondervoort P.J."/>
            <person name="Phuntumart V."/>
            <person name="Wawra S."/>
            <person name="Weide R."/>
            <person name="Win J."/>
            <person name="Young C."/>
            <person name="Zhou S."/>
            <person name="Fry W."/>
            <person name="Meyers B.C."/>
            <person name="van West P."/>
            <person name="Ristaino J."/>
            <person name="Govers F."/>
            <person name="Birch P.R."/>
            <person name="Whisson S.C."/>
            <person name="Judelson H.S."/>
            <person name="Nusbaum C."/>
        </authorList>
    </citation>
    <scope>NUCLEOTIDE SEQUENCE [LARGE SCALE GENOMIC DNA]</scope>
    <source>
        <strain evidence="2">T30-4</strain>
    </source>
</reference>
<evidence type="ECO:0000313" key="2">
    <source>
        <dbReference type="Proteomes" id="UP000006643"/>
    </source>
</evidence>
<keyword evidence="2" id="KW-1185">Reference proteome</keyword>
<dbReference type="KEGG" id="pif:PITG_03677"/>
<dbReference type="Proteomes" id="UP000006643">
    <property type="component" value="Unassembled WGS sequence"/>
</dbReference>
<proteinExistence type="predicted"/>
<gene>
    <name evidence="1" type="ORF">PITG_03677</name>
</gene>
<dbReference type="HOGENOM" id="CLU_1900322_0_0_1"/>
<dbReference type="GeneID" id="9467627"/>
<sequence>MESNATTNGDTVQDIFGDEEIQVVLTIKLARINEASIRIREHLATTSQPPLEQNSLALRYFATQHARDQMELNQQSPSTQPIVNSVLSTRLAAKWRMSNKLSEGDWIAALERRPHNADIPMNIPANNMEDEDHQ</sequence>
<protein>
    <submittedName>
        <fullName evidence="1">Uncharacterized protein</fullName>
    </submittedName>
</protein>
<organism evidence="1 2">
    <name type="scientific">Phytophthora infestans (strain T30-4)</name>
    <name type="common">Potato late blight agent</name>
    <dbReference type="NCBI Taxonomy" id="403677"/>
    <lineage>
        <taxon>Eukaryota</taxon>
        <taxon>Sar</taxon>
        <taxon>Stramenopiles</taxon>
        <taxon>Oomycota</taxon>
        <taxon>Peronosporomycetes</taxon>
        <taxon>Peronosporales</taxon>
        <taxon>Peronosporaceae</taxon>
        <taxon>Phytophthora</taxon>
    </lineage>
</organism>
<dbReference type="VEuPathDB" id="FungiDB:PITG_03677"/>
<evidence type="ECO:0000313" key="1">
    <source>
        <dbReference type="EMBL" id="EEY66133.1"/>
    </source>
</evidence>
<dbReference type="OrthoDB" id="136358at2759"/>
<name>D0MY85_PHYIT</name>
<accession>D0MY85</accession>